<feature type="domain" description="Bacterial type II secretion system protein E" evidence="2">
    <location>
        <begin position="5"/>
        <end position="280"/>
    </location>
</feature>
<dbReference type="Pfam" id="PF00437">
    <property type="entry name" value="T2SSE"/>
    <property type="match status" value="1"/>
</dbReference>
<sequence>MPEDIKQILESLFEEVLRVDATDIHLSANRHPILRICSKLTILTDRPILTGEQMKSIADMLMETPEQKNRFATQKDCDLSLAYKDKARFRINIYQQFARISIAMRYIPSKVRTLEELSLPPILHQFTKPSQGFVLVVGPSGHGKSTVLAAMVDEINHLRADHIITIEDPIEYTFVPDKCIIDQREIGIDTPDFHRGLRSMFRQDADVVMVGEMRDQETISTVVTAAETGHLIFSTLHTNTAAQTIDRIIDSFPPYQQSQIRSQLASTLLGIISRRLVPTLQGGIINAVEVLIVNSAVRNLIREGKVHQIDMVINTSIDEGMVSLNRSLADLIKQGIVSLESAELFSISPAELRLLLQN</sequence>
<dbReference type="AlphaFoldDB" id="A0A2M8KDP9"/>
<comment type="caution">
    <text evidence="3">The sequence shown here is derived from an EMBL/GenBank/DDBJ whole genome shotgun (WGS) entry which is preliminary data.</text>
</comment>
<comment type="similarity">
    <text evidence="1">Belongs to the GSP E family.</text>
</comment>
<dbReference type="GO" id="GO:0016887">
    <property type="term" value="F:ATP hydrolysis activity"/>
    <property type="evidence" value="ECO:0007669"/>
    <property type="project" value="InterPro"/>
</dbReference>
<organism evidence="3 4">
    <name type="scientific">Candidatus Portnoybacteria bacterium CG10_big_fil_rev_8_21_14_0_10_36_7</name>
    <dbReference type="NCBI Taxonomy" id="1974812"/>
    <lineage>
        <taxon>Bacteria</taxon>
        <taxon>Candidatus Portnoyibacteriota</taxon>
    </lineage>
</organism>
<dbReference type="CDD" id="cd01131">
    <property type="entry name" value="PilT"/>
    <property type="match status" value="1"/>
</dbReference>
<dbReference type="InterPro" id="IPR027417">
    <property type="entry name" value="P-loop_NTPase"/>
</dbReference>
<dbReference type="InterPro" id="IPR001482">
    <property type="entry name" value="T2SS/T4SS_dom"/>
</dbReference>
<dbReference type="Gene3D" id="3.40.50.300">
    <property type="entry name" value="P-loop containing nucleotide triphosphate hydrolases"/>
    <property type="match status" value="1"/>
</dbReference>
<dbReference type="GO" id="GO:0005524">
    <property type="term" value="F:ATP binding"/>
    <property type="evidence" value="ECO:0007669"/>
    <property type="project" value="InterPro"/>
</dbReference>
<name>A0A2M8KDP9_9BACT</name>
<dbReference type="SUPFAM" id="SSF52540">
    <property type="entry name" value="P-loop containing nucleoside triphosphate hydrolases"/>
    <property type="match status" value="1"/>
</dbReference>
<dbReference type="Proteomes" id="UP000231450">
    <property type="component" value="Unassembled WGS sequence"/>
</dbReference>
<dbReference type="Gene3D" id="3.30.450.90">
    <property type="match status" value="1"/>
</dbReference>
<reference evidence="4" key="1">
    <citation type="submission" date="2017-09" db="EMBL/GenBank/DDBJ databases">
        <title>Depth-based differentiation of microbial function through sediment-hosted aquifers and enrichment of novel symbionts in the deep terrestrial subsurface.</title>
        <authorList>
            <person name="Probst A.J."/>
            <person name="Ladd B."/>
            <person name="Jarett J.K."/>
            <person name="Geller-Mcgrath D.E."/>
            <person name="Sieber C.M.K."/>
            <person name="Emerson J.B."/>
            <person name="Anantharaman K."/>
            <person name="Thomas B.C."/>
            <person name="Malmstrom R."/>
            <person name="Stieglmeier M."/>
            <person name="Klingl A."/>
            <person name="Woyke T."/>
            <person name="Ryan C.M."/>
            <person name="Banfield J.F."/>
        </authorList>
    </citation>
    <scope>NUCLEOTIDE SEQUENCE [LARGE SCALE GENOMIC DNA]</scope>
</reference>
<dbReference type="InterPro" id="IPR006321">
    <property type="entry name" value="PilT/PilU"/>
</dbReference>
<dbReference type="PANTHER" id="PTHR30486">
    <property type="entry name" value="TWITCHING MOTILITY PROTEIN PILT"/>
    <property type="match status" value="1"/>
</dbReference>
<dbReference type="InterPro" id="IPR050921">
    <property type="entry name" value="T4SS_GSP_E_ATPase"/>
</dbReference>
<dbReference type="EMBL" id="PFDW01000063">
    <property type="protein sequence ID" value="PJE58023.1"/>
    <property type="molecule type" value="Genomic_DNA"/>
</dbReference>
<gene>
    <name evidence="3" type="ORF">COU81_03005</name>
</gene>
<accession>A0A2M8KDP9</accession>
<proteinExistence type="inferred from homology"/>
<dbReference type="NCBIfam" id="TIGR01420">
    <property type="entry name" value="pilT_fam"/>
    <property type="match status" value="1"/>
</dbReference>
<evidence type="ECO:0000259" key="2">
    <source>
        <dbReference type="Pfam" id="PF00437"/>
    </source>
</evidence>
<evidence type="ECO:0000256" key="1">
    <source>
        <dbReference type="ARBA" id="ARBA00006611"/>
    </source>
</evidence>
<dbReference type="PANTHER" id="PTHR30486:SF12">
    <property type="entry name" value="TYPE IV PILUS ATPASE PILU"/>
    <property type="match status" value="1"/>
</dbReference>
<protein>
    <submittedName>
        <fullName evidence="3">Type IV pili twitching motility protein PilT</fullName>
    </submittedName>
</protein>
<evidence type="ECO:0000313" key="4">
    <source>
        <dbReference type="Proteomes" id="UP000231450"/>
    </source>
</evidence>
<evidence type="ECO:0000313" key="3">
    <source>
        <dbReference type="EMBL" id="PJE58023.1"/>
    </source>
</evidence>